<sequence length="132" mass="13819">MYMTPAVSGNQPIQTVSNGIHQVPNVSYQNPQICASPAAYTQPNPPIQGQETDVLAAVGFSSPGVPSQSTYQTVPAMPPSSGFSSAAKTYQPNTSGYNRPAPGVSPWHQGLATPYNPNQPFPPGPPNNNSLI</sequence>
<evidence type="ECO:0000313" key="2">
    <source>
        <dbReference type="Proteomes" id="UP000095284"/>
    </source>
</evidence>
<feature type="compositionally biased region" description="Pro residues" evidence="1">
    <location>
        <begin position="117"/>
        <end position="126"/>
    </location>
</feature>
<reference evidence="3" key="1">
    <citation type="submission" date="2016-11" db="UniProtKB">
        <authorList>
            <consortium name="WormBaseParasite"/>
        </authorList>
    </citation>
    <scope>IDENTIFICATION</scope>
</reference>
<dbReference type="AlphaFoldDB" id="A0A1I7RKY0"/>
<organism evidence="2 3">
    <name type="scientific">Bursaphelenchus xylophilus</name>
    <name type="common">Pinewood nematode worm</name>
    <name type="synonym">Aphelenchoides xylophilus</name>
    <dbReference type="NCBI Taxonomy" id="6326"/>
    <lineage>
        <taxon>Eukaryota</taxon>
        <taxon>Metazoa</taxon>
        <taxon>Ecdysozoa</taxon>
        <taxon>Nematoda</taxon>
        <taxon>Chromadorea</taxon>
        <taxon>Rhabditida</taxon>
        <taxon>Tylenchina</taxon>
        <taxon>Tylenchomorpha</taxon>
        <taxon>Aphelenchoidea</taxon>
        <taxon>Aphelenchoididae</taxon>
        <taxon>Bursaphelenchus</taxon>
    </lineage>
</organism>
<protein>
    <submittedName>
        <fullName evidence="3">Protein transport protein Sec31A</fullName>
    </submittedName>
</protein>
<dbReference type="Proteomes" id="UP000095284">
    <property type="component" value="Unplaced"/>
</dbReference>
<evidence type="ECO:0000256" key="1">
    <source>
        <dbReference type="SAM" id="MobiDB-lite"/>
    </source>
</evidence>
<dbReference type="eggNOG" id="KOG2220">
    <property type="taxonomic scope" value="Eukaryota"/>
</dbReference>
<feature type="compositionally biased region" description="Polar residues" evidence="1">
    <location>
        <begin position="81"/>
        <end position="97"/>
    </location>
</feature>
<proteinExistence type="predicted"/>
<dbReference type="WBParaSite" id="BXY_0136500.1">
    <property type="protein sequence ID" value="BXY_0136500.1"/>
    <property type="gene ID" value="BXY_0136500"/>
</dbReference>
<name>A0A1I7RKY0_BURXY</name>
<evidence type="ECO:0000313" key="3">
    <source>
        <dbReference type="WBParaSite" id="BXY_0136500.1"/>
    </source>
</evidence>
<feature type="region of interest" description="Disordered" evidence="1">
    <location>
        <begin position="65"/>
        <end position="132"/>
    </location>
</feature>
<accession>A0A1I7RKY0</accession>